<sequence length="426" mass="47885">MVKGSAASRKKGKQVNVSPTQSPSENNVVQRKLKDPVSKERSKTTPANSSVSPQFNAIMERKNLVIWKSPHYVIPYFFMEIICLVIDFLKYLNKHKKYVLLFLVIGSAITYAYYTDGPHQRHINKYEKLVKLMSYWIGLGVLSSVGLGTGLHTFLLYLGPHIAQVTLAAYECNSLAFPEPPYPEEIICPNGSGKNGSSVVSIYHILIKVALESFCWGFGTAIGELPPYFMARAAKLSGDEPDDEEYQEFKELVNVKNTADLSFFDKVKLKMEQIVVKVGFFGILAFASIPNPLFDLAGITCGHFLVPFWQFFGATVIGKAIVKMNIQVLFVIIAFSAHHVEDLISKMKLIPVVGEKLRAPLKTFFENQKKRLHKNERATVDDSKNVLAYVIQVIVISMIAWFAVSIINSLAQNYHKRMSHKKKKTA</sequence>
<name>A0AC35TMA0_9BILA</name>
<evidence type="ECO:0000313" key="2">
    <source>
        <dbReference type="WBParaSite" id="RSKR_0000216100.1"/>
    </source>
</evidence>
<accession>A0AC35TMA0</accession>
<proteinExistence type="predicted"/>
<dbReference type="Proteomes" id="UP000095286">
    <property type="component" value="Unplaced"/>
</dbReference>
<dbReference type="WBParaSite" id="RSKR_0000216100.1">
    <property type="protein sequence ID" value="RSKR_0000216100.1"/>
    <property type="gene ID" value="RSKR_0000216100"/>
</dbReference>
<protein>
    <submittedName>
        <fullName evidence="2">Transmembrane protein 49</fullName>
    </submittedName>
</protein>
<reference evidence="2" key="1">
    <citation type="submission" date="2016-11" db="UniProtKB">
        <authorList>
            <consortium name="WormBaseParasite"/>
        </authorList>
    </citation>
    <scope>IDENTIFICATION</scope>
    <source>
        <strain evidence="2">KR3021</strain>
    </source>
</reference>
<evidence type="ECO:0000313" key="1">
    <source>
        <dbReference type="Proteomes" id="UP000095286"/>
    </source>
</evidence>
<organism evidence="1 2">
    <name type="scientific">Rhabditophanes sp. KR3021</name>
    <dbReference type="NCBI Taxonomy" id="114890"/>
    <lineage>
        <taxon>Eukaryota</taxon>
        <taxon>Metazoa</taxon>
        <taxon>Ecdysozoa</taxon>
        <taxon>Nematoda</taxon>
        <taxon>Chromadorea</taxon>
        <taxon>Rhabditida</taxon>
        <taxon>Tylenchina</taxon>
        <taxon>Panagrolaimomorpha</taxon>
        <taxon>Strongyloidoidea</taxon>
        <taxon>Alloionematidae</taxon>
        <taxon>Rhabditophanes</taxon>
    </lineage>
</organism>